<dbReference type="NCBIfam" id="TIGR00360">
    <property type="entry name" value="ComEC_N-term"/>
    <property type="match status" value="1"/>
</dbReference>
<keyword evidence="3 6" id="KW-0812">Transmembrane</keyword>
<feature type="transmembrane region" description="Helical" evidence="6">
    <location>
        <begin position="7"/>
        <end position="23"/>
    </location>
</feature>
<reference evidence="9 10" key="1">
    <citation type="journal article" date="2016" name="Nat. Commun.">
        <title>Thousands of microbial genomes shed light on interconnected biogeochemical processes in an aquifer system.</title>
        <authorList>
            <person name="Anantharaman K."/>
            <person name="Brown C.T."/>
            <person name="Hug L.A."/>
            <person name="Sharon I."/>
            <person name="Castelle C.J."/>
            <person name="Probst A.J."/>
            <person name="Thomas B.C."/>
            <person name="Singh A."/>
            <person name="Wilkins M.J."/>
            <person name="Karaoz U."/>
            <person name="Brodie E.L."/>
            <person name="Williams K.H."/>
            <person name="Hubbard S.S."/>
            <person name="Banfield J.F."/>
        </authorList>
    </citation>
    <scope>NUCLEOTIDE SEQUENCE [LARGE SCALE GENOMIC DNA]</scope>
</reference>
<dbReference type="InterPro" id="IPR004477">
    <property type="entry name" value="ComEC_N"/>
</dbReference>
<dbReference type="AlphaFoldDB" id="A0A1F5Q2R6"/>
<comment type="subcellular location">
    <subcellularLocation>
        <location evidence="1">Cell membrane</location>
        <topology evidence="1">Multi-pass membrane protein</topology>
    </subcellularLocation>
</comment>
<dbReference type="EMBL" id="MFFB01000005">
    <property type="protein sequence ID" value="OGE96418.1"/>
    <property type="molecule type" value="Genomic_DNA"/>
</dbReference>
<feature type="transmembrane region" description="Helical" evidence="6">
    <location>
        <begin position="265"/>
        <end position="288"/>
    </location>
</feature>
<evidence type="ECO:0000259" key="7">
    <source>
        <dbReference type="Pfam" id="PF03772"/>
    </source>
</evidence>
<evidence type="ECO:0000256" key="6">
    <source>
        <dbReference type="SAM" id="Phobius"/>
    </source>
</evidence>
<dbReference type="STRING" id="1817841.A3B10_01905"/>
<keyword evidence="2" id="KW-1003">Cell membrane</keyword>
<evidence type="ECO:0000256" key="1">
    <source>
        <dbReference type="ARBA" id="ARBA00004651"/>
    </source>
</evidence>
<name>A0A1F5Q2R6_9BACT</name>
<dbReference type="PANTHER" id="PTHR30619:SF7">
    <property type="entry name" value="BETA-LACTAMASE DOMAIN PROTEIN"/>
    <property type="match status" value="1"/>
</dbReference>
<dbReference type="Proteomes" id="UP000177281">
    <property type="component" value="Unassembled WGS sequence"/>
</dbReference>
<evidence type="ECO:0000259" key="8">
    <source>
        <dbReference type="Pfam" id="PF13567"/>
    </source>
</evidence>
<dbReference type="Pfam" id="PF03772">
    <property type="entry name" value="Competence"/>
    <property type="match status" value="1"/>
</dbReference>
<gene>
    <name evidence="9" type="ORF">A3B10_01905</name>
</gene>
<feature type="domain" description="DUF4131" evidence="8">
    <location>
        <begin position="28"/>
        <end position="175"/>
    </location>
</feature>
<evidence type="ECO:0008006" key="11">
    <source>
        <dbReference type="Google" id="ProtNLM"/>
    </source>
</evidence>
<sequence>MLSKSKIFLILCLGFVVGVFLGKYLSYEIMAVLAMIFVIITALGWKNRTVVVIGLAGIMMLVGAWRLMSDVSQNDLAGLYGQKISGEGTIMQEPDERSDKIFLTLGKVIIDEKIYGSKILLIVRRFPEFEYGERISFEGKLSEPQDAESTGEFSYKNYLSRFGITGLVYYPKSEVLAAQQGNMIKYNLLKFKKLFVLKLAQVLPEPQNSFLAGLLVGLRKTIPEDLTDALSITGTTHVIAISGFNITIIATAINGLLLRFFKRKISFIIALIAIGLFVILAGASASAVRAGIMGALGMLALNIGRVNSITNALALTAAVMLAVNPQILYFDAGFQLSFLALMGLVYLVLILEPKFLWVPKWLRIYFLPTIAAYIFTLPLLLYHFDRLSLVAIPVNILVLPMIPAAMLFGFITGSLALIWPILAYPTAWLSWGALTYVLEIVRWAAKIPFAAANWHLNLGWVVLCYLILVSWIFYKKVWILKLKTS</sequence>
<protein>
    <recommendedName>
        <fullName evidence="11">ComEC/Rec2-related protein domain-containing protein</fullName>
    </recommendedName>
</protein>
<keyword evidence="4 6" id="KW-1133">Transmembrane helix</keyword>
<accession>A0A1F5Q2R6</accession>
<evidence type="ECO:0000256" key="5">
    <source>
        <dbReference type="ARBA" id="ARBA00023136"/>
    </source>
</evidence>
<evidence type="ECO:0000313" key="9">
    <source>
        <dbReference type="EMBL" id="OGE96418.1"/>
    </source>
</evidence>
<feature type="domain" description="ComEC/Rec2-related protein" evidence="7">
    <location>
        <begin position="214"/>
        <end position="474"/>
    </location>
</feature>
<feature type="transmembrane region" description="Helical" evidence="6">
    <location>
        <begin position="396"/>
        <end position="422"/>
    </location>
</feature>
<feature type="transmembrane region" description="Helical" evidence="6">
    <location>
        <begin position="364"/>
        <end position="384"/>
    </location>
</feature>
<comment type="caution">
    <text evidence="9">The sequence shown here is derived from an EMBL/GenBank/DDBJ whole genome shotgun (WGS) entry which is preliminary data.</text>
</comment>
<dbReference type="Pfam" id="PF13567">
    <property type="entry name" value="DUF4131"/>
    <property type="match status" value="1"/>
</dbReference>
<feature type="transmembrane region" description="Helical" evidence="6">
    <location>
        <begin position="457"/>
        <end position="474"/>
    </location>
</feature>
<dbReference type="InterPro" id="IPR025405">
    <property type="entry name" value="DUF4131"/>
</dbReference>
<evidence type="ECO:0000256" key="4">
    <source>
        <dbReference type="ARBA" id="ARBA00022989"/>
    </source>
</evidence>
<feature type="transmembrane region" description="Helical" evidence="6">
    <location>
        <begin position="308"/>
        <end position="329"/>
    </location>
</feature>
<feature type="transmembrane region" description="Helical" evidence="6">
    <location>
        <begin position="29"/>
        <end position="45"/>
    </location>
</feature>
<organism evidence="9 10">
    <name type="scientific">Candidatus Doudnabacteria bacterium RIFCSPLOWO2_01_FULL_44_21</name>
    <dbReference type="NCBI Taxonomy" id="1817841"/>
    <lineage>
        <taxon>Bacteria</taxon>
        <taxon>Candidatus Doudnaibacteriota</taxon>
    </lineage>
</organism>
<keyword evidence="5 6" id="KW-0472">Membrane</keyword>
<feature type="transmembrane region" description="Helical" evidence="6">
    <location>
        <begin position="336"/>
        <end position="358"/>
    </location>
</feature>
<dbReference type="InterPro" id="IPR052159">
    <property type="entry name" value="Competence_DNA_uptake"/>
</dbReference>
<dbReference type="GO" id="GO:0005886">
    <property type="term" value="C:plasma membrane"/>
    <property type="evidence" value="ECO:0007669"/>
    <property type="project" value="UniProtKB-SubCell"/>
</dbReference>
<proteinExistence type="predicted"/>
<evidence type="ECO:0000256" key="3">
    <source>
        <dbReference type="ARBA" id="ARBA00022692"/>
    </source>
</evidence>
<feature type="transmembrane region" description="Helical" evidence="6">
    <location>
        <begin position="238"/>
        <end position="258"/>
    </location>
</feature>
<evidence type="ECO:0000313" key="10">
    <source>
        <dbReference type="Proteomes" id="UP000177281"/>
    </source>
</evidence>
<dbReference type="PANTHER" id="PTHR30619">
    <property type="entry name" value="DNA INTERNALIZATION/COMPETENCE PROTEIN COMEC/REC2"/>
    <property type="match status" value="1"/>
</dbReference>
<feature type="transmembrane region" description="Helical" evidence="6">
    <location>
        <begin position="50"/>
        <end position="68"/>
    </location>
</feature>
<evidence type="ECO:0000256" key="2">
    <source>
        <dbReference type="ARBA" id="ARBA00022475"/>
    </source>
</evidence>